<feature type="region of interest" description="Disordered" evidence="1">
    <location>
        <begin position="1"/>
        <end position="20"/>
    </location>
</feature>
<sequence>METSIGLPHQKQPHAKNPETLSLLTTPHNVLFTNNGTPKHSLS</sequence>
<accession>A0A0E9UQE3</accession>
<proteinExistence type="predicted"/>
<reference evidence="2" key="2">
    <citation type="journal article" date="2015" name="Fish Shellfish Immunol.">
        <title>Early steps in the European eel (Anguilla anguilla)-Vibrio vulnificus interaction in the gills: Role of the RtxA13 toxin.</title>
        <authorList>
            <person name="Callol A."/>
            <person name="Pajuelo D."/>
            <person name="Ebbesson L."/>
            <person name="Teles M."/>
            <person name="MacKenzie S."/>
            <person name="Amaro C."/>
        </authorList>
    </citation>
    <scope>NUCLEOTIDE SEQUENCE</scope>
</reference>
<evidence type="ECO:0000256" key="1">
    <source>
        <dbReference type="SAM" id="MobiDB-lite"/>
    </source>
</evidence>
<dbReference type="EMBL" id="GBXM01041162">
    <property type="protein sequence ID" value="JAH67415.1"/>
    <property type="molecule type" value="Transcribed_RNA"/>
</dbReference>
<protein>
    <submittedName>
        <fullName evidence="2">Uncharacterized protein</fullName>
    </submittedName>
</protein>
<dbReference type="AlphaFoldDB" id="A0A0E9UQE3"/>
<evidence type="ECO:0000313" key="2">
    <source>
        <dbReference type="EMBL" id="JAH67415.1"/>
    </source>
</evidence>
<organism evidence="2">
    <name type="scientific">Anguilla anguilla</name>
    <name type="common">European freshwater eel</name>
    <name type="synonym">Muraena anguilla</name>
    <dbReference type="NCBI Taxonomy" id="7936"/>
    <lineage>
        <taxon>Eukaryota</taxon>
        <taxon>Metazoa</taxon>
        <taxon>Chordata</taxon>
        <taxon>Craniata</taxon>
        <taxon>Vertebrata</taxon>
        <taxon>Euteleostomi</taxon>
        <taxon>Actinopterygii</taxon>
        <taxon>Neopterygii</taxon>
        <taxon>Teleostei</taxon>
        <taxon>Anguilliformes</taxon>
        <taxon>Anguillidae</taxon>
        <taxon>Anguilla</taxon>
    </lineage>
</organism>
<reference evidence="2" key="1">
    <citation type="submission" date="2014-11" db="EMBL/GenBank/DDBJ databases">
        <authorList>
            <person name="Amaro Gonzalez C."/>
        </authorList>
    </citation>
    <scope>NUCLEOTIDE SEQUENCE</scope>
</reference>
<name>A0A0E9UQE3_ANGAN</name>